<comment type="caution">
    <text evidence="1">The sequence shown here is derived from an EMBL/GenBank/DDBJ whole genome shotgun (WGS) entry which is preliminary data.</text>
</comment>
<protein>
    <submittedName>
        <fullName evidence="1">Uncharacterized protein</fullName>
    </submittedName>
</protein>
<reference evidence="2" key="1">
    <citation type="journal article" date="2023" name="Nat. Plants">
        <title>Single-cell RNA sequencing provides a high-resolution roadmap for understanding the multicellular compartmentation of specialized metabolism.</title>
        <authorList>
            <person name="Sun S."/>
            <person name="Shen X."/>
            <person name="Li Y."/>
            <person name="Li Y."/>
            <person name="Wang S."/>
            <person name="Li R."/>
            <person name="Zhang H."/>
            <person name="Shen G."/>
            <person name="Guo B."/>
            <person name="Wei J."/>
            <person name="Xu J."/>
            <person name="St-Pierre B."/>
            <person name="Chen S."/>
            <person name="Sun C."/>
        </authorList>
    </citation>
    <scope>NUCLEOTIDE SEQUENCE [LARGE SCALE GENOMIC DNA]</scope>
</reference>
<organism evidence="1 2">
    <name type="scientific">Catharanthus roseus</name>
    <name type="common">Madagascar periwinkle</name>
    <name type="synonym">Vinca rosea</name>
    <dbReference type="NCBI Taxonomy" id="4058"/>
    <lineage>
        <taxon>Eukaryota</taxon>
        <taxon>Viridiplantae</taxon>
        <taxon>Streptophyta</taxon>
        <taxon>Embryophyta</taxon>
        <taxon>Tracheophyta</taxon>
        <taxon>Spermatophyta</taxon>
        <taxon>Magnoliopsida</taxon>
        <taxon>eudicotyledons</taxon>
        <taxon>Gunneridae</taxon>
        <taxon>Pentapetalae</taxon>
        <taxon>asterids</taxon>
        <taxon>lamiids</taxon>
        <taxon>Gentianales</taxon>
        <taxon>Apocynaceae</taxon>
        <taxon>Rauvolfioideae</taxon>
        <taxon>Vinceae</taxon>
        <taxon>Catharanthinae</taxon>
        <taxon>Catharanthus</taxon>
    </lineage>
</organism>
<sequence>MRNETARVSEDCKMSILQMRLYQNIKRLKCLINVYKKSDIEIFVFASMKKLYNVLNIKKCKKKNFCTLKARKTEEHSQNGAPMPTEVELMYEVGMGLRRGDAYGFGVAESAYSR</sequence>
<dbReference type="Proteomes" id="UP001060085">
    <property type="component" value="Linkage Group LG02"/>
</dbReference>
<keyword evidence="2" id="KW-1185">Reference proteome</keyword>
<proteinExistence type="predicted"/>
<name>A0ACC0BYN6_CATRO</name>
<evidence type="ECO:0000313" key="2">
    <source>
        <dbReference type="Proteomes" id="UP001060085"/>
    </source>
</evidence>
<evidence type="ECO:0000313" key="1">
    <source>
        <dbReference type="EMBL" id="KAI5677666.1"/>
    </source>
</evidence>
<accession>A0ACC0BYN6</accession>
<gene>
    <name evidence="1" type="ORF">M9H77_08616</name>
</gene>
<dbReference type="EMBL" id="CM044702">
    <property type="protein sequence ID" value="KAI5677666.1"/>
    <property type="molecule type" value="Genomic_DNA"/>
</dbReference>